<dbReference type="Proteomes" id="UP000515162">
    <property type="component" value="Chromosome X"/>
</dbReference>
<feature type="chain" id="PRO_5027634572" evidence="1">
    <location>
        <begin position="25"/>
        <end position="215"/>
    </location>
</feature>
<organism evidence="2 3">
    <name type="scientific">Drosophila mauritiana</name>
    <name type="common">Fruit fly</name>
    <dbReference type="NCBI Taxonomy" id="7226"/>
    <lineage>
        <taxon>Eukaryota</taxon>
        <taxon>Metazoa</taxon>
        <taxon>Ecdysozoa</taxon>
        <taxon>Arthropoda</taxon>
        <taxon>Hexapoda</taxon>
        <taxon>Insecta</taxon>
        <taxon>Pterygota</taxon>
        <taxon>Neoptera</taxon>
        <taxon>Endopterygota</taxon>
        <taxon>Diptera</taxon>
        <taxon>Brachycera</taxon>
        <taxon>Muscomorpha</taxon>
        <taxon>Ephydroidea</taxon>
        <taxon>Drosophilidae</taxon>
        <taxon>Drosophila</taxon>
        <taxon>Sophophora</taxon>
    </lineage>
</organism>
<accession>A0A6P8L0K5</accession>
<dbReference type="RefSeq" id="XP_033168936.1">
    <property type="nucleotide sequence ID" value="XM_033313045.1"/>
</dbReference>
<protein>
    <submittedName>
        <fullName evidence="3">Uncharacterized protein LOC117146680</fullName>
    </submittedName>
</protein>
<feature type="signal peptide" evidence="1">
    <location>
        <begin position="1"/>
        <end position="24"/>
    </location>
</feature>
<keyword evidence="1" id="KW-0732">Signal</keyword>
<keyword evidence="2" id="KW-1185">Reference proteome</keyword>
<evidence type="ECO:0000313" key="3">
    <source>
        <dbReference type="RefSeq" id="XP_033168936.1"/>
    </source>
</evidence>
<evidence type="ECO:0000313" key="2">
    <source>
        <dbReference type="Proteomes" id="UP000515162"/>
    </source>
</evidence>
<sequence>MELAGIRFGTSLWLLLLHFSCILANIDHTKCKECEQFKYKLPERCKYLLEDVQVFERKCGGTYPLMAFTKYRDTFVKTGEPYALYMPSSLDYVMLLMKDSALQSCARIQVGDTNTFFCLDDSSNETIKLDVAHMYCFPFHIQLPDDLMQECLMENKMTNGFLNDILRTRRGIIHYTFGSSRGRRLDCGYLWPNLLLLVPHLLPSMMSRKFLCELP</sequence>
<gene>
    <name evidence="3" type="primary">LOC117146680</name>
</gene>
<proteinExistence type="predicted"/>
<reference evidence="3" key="1">
    <citation type="submission" date="2025-08" db="UniProtKB">
        <authorList>
            <consortium name="RefSeq"/>
        </authorList>
    </citation>
    <scope>IDENTIFICATION</scope>
    <source>
        <strain evidence="3">Mau12</strain>
        <tissue evidence="3">Whole Body</tissue>
    </source>
</reference>
<dbReference type="AlphaFoldDB" id="A0A6P8L0K5"/>
<evidence type="ECO:0000256" key="1">
    <source>
        <dbReference type="SAM" id="SignalP"/>
    </source>
</evidence>
<name>A0A6P8L0K5_DROMA</name>
<dbReference type="GeneID" id="117146680"/>